<dbReference type="Pfam" id="PF13520">
    <property type="entry name" value="AA_permease_2"/>
    <property type="match status" value="1"/>
</dbReference>
<keyword evidence="2 5" id="KW-0812">Transmembrane</keyword>
<keyword evidence="7" id="KW-1185">Reference proteome</keyword>
<organism evidence="6 7">
    <name type="scientific">Exophiala viscosa</name>
    <dbReference type="NCBI Taxonomy" id="2486360"/>
    <lineage>
        <taxon>Eukaryota</taxon>
        <taxon>Fungi</taxon>
        <taxon>Dikarya</taxon>
        <taxon>Ascomycota</taxon>
        <taxon>Pezizomycotina</taxon>
        <taxon>Eurotiomycetes</taxon>
        <taxon>Chaetothyriomycetidae</taxon>
        <taxon>Chaetothyriales</taxon>
        <taxon>Herpotrichiellaceae</taxon>
        <taxon>Exophiala</taxon>
    </lineage>
</organism>
<feature type="transmembrane region" description="Helical" evidence="5">
    <location>
        <begin position="148"/>
        <end position="171"/>
    </location>
</feature>
<evidence type="ECO:0000313" key="7">
    <source>
        <dbReference type="Proteomes" id="UP001203852"/>
    </source>
</evidence>
<feature type="transmembrane region" description="Helical" evidence="5">
    <location>
        <begin position="431"/>
        <end position="449"/>
    </location>
</feature>
<comment type="caution">
    <text evidence="6">The sequence shown here is derived from an EMBL/GenBank/DDBJ whole genome shotgun (WGS) entry which is preliminary data.</text>
</comment>
<evidence type="ECO:0000256" key="3">
    <source>
        <dbReference type="ARBA" id="ARBA00022989"/>
    </source>
</evidence>
<keyword evidence="4 5" id="KW-0472">Membrane</keyword>
<dbReference type="Gene3D" id="1.20.1740.10">
    <property type="entry name" value="Amino acid/polyamine transporter I"/>
    <property type="match status" value="1"/>
</dbReference>
<reference evidence="6" key="1">
    <citation type="journal article" date="2022" name="bioRxiv">
        <title>Deciphering the potential niche of two novel black yeast fungi from a biological soil crust based on their genomes, phenotypes, and melanin regulation.</title>
        <authorList>
            <consortium name="DOE Joint Genome Institute"/>
            <person name="Carr E.C."/>
            <person name="Barton Q."/>
            <person name="Grambo S."/>
            <person name="Sullivan M."/>
            <person name="Renfro C.M."/>
            <person name="Kuo A."/>
            <person name="Pangilinan J."/>
            <person name="Lipzen A."/>
            <person name="Keymanesh K."/>
            <person name="Savage E."/>
            <person name="Barry K."/>
            <person name="Grigoriev I.V."/>
            <person name="Riekhof W.R."/>
            <person name="Harris S.S."/>
        </authorList>
    </citation>
    <scope>NUCLEOTIDE SEQUENCE</scope>
    <source>
        <strain evidence="6">JF 03-4F</strain>
    </source>
</reference>
<feature type="transmembrane region" description="Helical" evidence="5">
    <location>
        <begin position="214"/>
        <end position="233"/>
    </location>
</feature>
<evidence type="ECO:0000256" key="1">
    <source>
        <dbReference type="ARBA" id="ARBA00004141"/>
    </source>
</evidence>
<feature type="transmembrane region" description="Helical" evidence="5">
    <location>
        <begin position="97"/>
        <end position="116"/>
    </location>
</feature>
<protein>
    <submittedName>
        <fullName evidence="6">LAT family L-amino acid transporter</fullName>
    </submittedName>
</protein>
<keyword evidence="3 5" id="KW-1133">Transmembrane helix</keyword>
<dbReference type="PANTHER" id="PTHR11785:SF532">
    <property type="entry name" value="TRANSPORTER, PUTATIVE (EUROFUNG)-RELATED"/>
    <property type="match status" value="1"/>
</dbReference>
<dbReference type="GO" id="GO:0015179">
    <property type="term" value="F:L-amino acid transmembrane transporter activity"/>
    <property type="evidence" value="ECO:0007669"/>
    <property type="project" value="TreeGrafter"/>
</dbReference>
<dbReference type="InterPro" id="IPR050598">
    <property type="entry name" value="AminoAcid_Transporter"/>
</dbReference>
<feature type="transmembrane region" description="Helical" evidence="5">
    <location>
        <begin position="461"/>
        <end position="481"/>
    </location>
</feature>
<dbReference type="PIRSF" id="PIRSF006060">
    <property type="entry name" value="AA_transporter"/>
    <property type="match status" value="1"/>
</dbReference>
<gene>
    <name evidence="6" type="ORF">EDD36DRAFT_290737</name>
</gene>
<dbReference type="AlphaFoldDB" id="A0AAN6DU27"/>
<feature type="transmembrane region" description="Helical" evidence="5">
    <location>
        <begin position="298"/>
        <end position="320"/>
    </location>
</feature>
<feature type="transmembrane region" description="Helical" evidence="5">
    <location>
        <begin position="403"/>
        <end position="425"/>
    </location>
</feature>
<dbReference type="EMBL" id="MU404356">
    <property type="protein sequence ID" value="KAI1611493.1"/>
    <property type="molecule type" value="Genomic_DNA"/>
</dbReference>
<feature type="transmembrane region" description="Helical" evidence="5">
    <location>
        <begin position="349"/>
        <end position="371"/>
    </location>
</feature>
<dbReference type="FunFam" id="1.20.1740.10:FF:000025">
    <property type="entry name" value="High-affinity methionine permease"/>
    <property type="match status" value="1"/>
</dbReference>
<feature type="transmembrane region" description="Helical" evidence="5">
    <location>
        <begin position="493"/>
        <end position="516"/>
    </location>
</feature>
<sequence>MEHPELDTDTFEMRDLEETSPLLSPATSHDALPQIEEQQQQLVAAERKIDNDVLPETSTAGRNIGWASAYVLVISRVIGSGIFAMPGTIVQNVGSPGLALILWVVGAFVAWAGLAIDMEYGCMLPRSGGVKVYLEYTYRKPRFLTSTLVAVQAVLLGFTASNCIVFAKYTLFAADVHPNDLNTKLLAVGLLTWITIVHSCFYKTGIWIQNILGWLKIGLIIFMILTGLFVVLFRPRPAPAPDQTPSTMAWDDLWDGSVWGWNNLSTAFFKILYSYAGLNNVNNVLNEVKNPVRTLKSVGPIALLTACVMYILVNIAYLAVVPLEEVRRSRELIAALFFERVFGAGFGNIFLPLAIALSAAGNVMVVTFALARVNQEVARQGFLPWAGLLASSKPFNSPMGGLIVHYVPSVLVIVLPPSTTVYSFIADVEGYAGQFFALAVAAGLIILRYKKPDLHRPFRAWIPAVWLRISLCFFLIAAPLFPPKKGTSDVNFFYATYALVGISILVFGVAYWFIWIKALPWYRGYRLEEEADVLGDGTTITKLVRKNI</sequence>
<evidence type="ECO:0000256" key="5">
    <source>
        <dbReference type="SAM" id="Phobius"/>
    </source>
</evidence>
<proteinExistence type="predicted"/>
<name>A0AAN6DU27_9EURO</name>
<evidence type="ECO:0000256" key="4">
    <source>
        <dbReference type="ARBA" id="ARBA00023136"/>
    </source>
</evidence>
<feature type="transmembrane region" description="Helical" evidence="5">
    <location>
        <begin position="183"/>
        <end position="202"/>
    </location>
</feature>
<accession>A0AAN6DU27</accession>
<feature type="transmembrane region" description="Helical" evidence="5">
    <location>
        <begin position="64"/>
        <end position="85"/>
    </location>
</feature>
<dbReference type="InterPro" id="IPR002293">
    <property type="entry name" value="AA/rel_permease1"/>
</dbReference>
<comment type="subcellular location">
    <subcellularLocation>
        <location evidence="1">Membrane</location>
        <topology evidence="1">Multi-pass membrane protein</topology>
    </subcellularLocation>
</comment>
<evidence type="ECO:0000256" key="2">
    <source>
        <dbReference type="ARBA" id="ARBA00022692"/>
    </source>
</evidence>
<evidence type="ECO:0000313" key="6">
    <source>
        <dbReference type="EMBL" id="KAI1611493.1"/>
    </source>
</evidence>
<dbReference type="PANTHER" id="PTHR11785">
    <property type="entry name" value="AMINO ACID TRANSPORTER"/>
    <property type="match status" value="1"/>
</dbReference>
<dbReference type="Proteomes" id="UP001203852">
    <property type="component" value="Unassembled WGS sequence"/>
</dbReference>
<dbReference type="GO" id="GO:0016020">
    <property type="term" value="C:membrane"/>
    <property type="evidence" value="ECO:0007669"/>
    <property type="project" value="UniProtKB-SubCell"/>
</dbReference>